<feature type="transmembrane region" description="Helical" evidence="6">
    <location>
        <begin position="722"/>
        <end position="740"/>
    </location>
</feature>
<comment type="subcellular location">
    <subcellularLocation>
        <location evidence="1">Membrane</location>
        <topology evidence="1">Multi-pass membrane protein</topology>
    </subcellularLocation>
</comment>
<feature type="transmembrane region" description="Helical" evidence="6">
    <location>
        <begin position="662"/>
        <end position="682"/>
    </location>
</feature>
<sequence length="780" mass="82196">MNTPIRLGLSTEQVEAARRAGQTNTSGTGASRTLRQILRANLLTRFNILLGGLAVVAIVVGPLRDATFMIVVAANTAVGVIQEWRASRVLGRLRLLAAPTVSTWRDGVLVDLPAEALVRGDVISVARGDQIPVDGMVVESGSLEIDTSLLTGEADPVLVAADEAVSAGTTVVAGSATIRATGVGDQRLASRIEAEARRFDLAPSDLRNTTDRLLRIITWAIVVLGPLLALRQALGPESWREGARGTVAGMVSMVPEGLMLLTSATLTLGALRLTRRRVLTQELPAIELLARVDTLCLDKTGTITTGQPKVTEFLRLVGLPDDTPTLEDCTAALAALAHSDPHPNLTLSAMLAAYPDDPKWSATVVIPFSSQRRWGGASFTGHATWVLGASDVLDPSLPLPAAADGNRVVALGHSADPLDVEKASTGIIPRVAVVGHVVLAEQVRPTAPATLAYLREQGIRLKVFSGDHPATVEAVVRSAGQPVNGSADGRLLPTETDDLVRLVDENDVLGRVEPHGKQQLVRAMRTQGRVVGMTGDGVNDVLALKEADLGIAMGSGSAAARAVSELVLLDDNFDVMPLIVNEGRRVLANVERVSVFFLIKTVWACTLSLVVGISGMPYPLFASQATLIGFLAIGAPAFLLSFRKQAPRAHSGIFNRVVRRSLPAGIVSAGVGAATFAIIHYALNRTTAEARSGTTLAMTAISLTVVALNLGENPGRWRWMPVALLSAGLLIVKIAPLRSWFSLETQTRGGGFTILIAAAAGSALIAAIDLAVRRRHNSGM</sequence>
<dbReference type="Pfam" id="PF00702">
    <property type="entry name" value="Hydrolase"/>
    <property type="match status" value="1"/>
</dbReference>
<reference evidence="8" key="1">
    <citation type="submission" date="2020-05" db="EMBL/GenBank/DDBJ databases">
        <authorList>
            <person name="Chiriac C."/>
            <person name="Salcher M."/>
            <person name="Ghai R."/>
            <person name="Kavagutti S V."/>
        </authorList>
    </citation>
    <scope>NUCLEOTIDE SEQUENCE</scope>
</reference>
<evidence type="ECO:0000256" key="1">
    <source>
        <dbReference type="ARBA" id="ARBA00004141"/>
    </source>
</evidence>
<dbReference type="PROSITE" id="PS00154">
    <property type="entry name" value="ATPASE_E1_E2"/>
    <property type="match status" value="1"/>
</dbReference>
<dbReference type="PRINTS" id="PR00119">
    <property type="entry name" value="CATATPASE"/>
</dbReference>
<dbReference type="InterPro" id="IPR023298">
    <property type="entry name" value="ATPase_P-typ_TM_dom_sf"/>
</dbReference>
<dbReference type="InterPro" id="IPR023299">
    <property type="entry name" value="ATPase_P-typ_cyto_dom_N"/>
</dbReference>
<dbReference type="SFLD" id="SFLDF00027">
    <property type="entry name" value="p-type_atpase"/>
    <property type="match status" value="1"/>
</dbReference>
<evidence type="ECO:0000256" key="4">
    <source>
        <dbReference type="ARBA" id="ARBA00022989"/>
    </source>
</evidence>
<feature type="transmembrane region" description="Helical" evidence="6">
    <location>
        <begin position="246"/>
        <end position="271"/>
    </location>
</feature>
<dbReference type="GO" id="GO:0005524">
    <property type="term" value="F:ATP binding"/>
    <property type="evidence" value="ECO:0007669"/>
    <property type="project" value="InterPro"/>
</dbReference>
<accession>A0A6J6VLW8</accession>
<dbReference type="Gene3D" id="2.70.150.10">
    <property type="entry name" value="Calcium-transporting ATPase, cytoplasmic transduction domain A"/>
    <property type="match status" value="1"/>
</dbReference>
<dbReference type="SUPFAM" id="SSF56784">
    <property type="entry name" value="HAD-like"/>
    <property type="match status" value="1"/>
</dbReference>
<dbReference type="EMBL" id="CAEZYY010000059">
    <property type="protein sequence ID" value="CAB4771915.1"/>
    <property type="molecule type" value="Genomic_DNA"/>
</dbReference>
<gene>
    <name evidence="8" type="ORF">UFOPK2806_02472</name>
</gene>
<dbReference type="Gene3D" id="3.40.1110.10">
    <property type="entry name" value="Calcium-transporting ATPase, cytoplasmic domain N"/>
    <property type="match status" value="1"/>
</dbReference>
<evidence type="ECO:0000313" key="8">
    <source>
        <dbReference type="EMBL" id="CAB4771915.1"/>
    </source>
</evidence>
<dbReference type="InterPro" id="IPR018303">
    <property type="entry name" value="ATPase_P-typ_P_site"/>
</dbReference>
<evidence type="ECO:0000259" key="7">
    <source>
        <dbReference type="Pfam" id="PF00122"/>
    </source>
</evidence>
<dbReference type="GO" id="GO:0016020">
    <property type="term" value="C:membrane"/>
    <property type="evidence" value="ECO:0007669"/>
    <property type="project" value="UniProtKB-SubCell"/>
</dbReference>
<dbReference type="InterPro" id="IPR036412">
    <property type="entry name" value="HAD-like_sf"/>
</dbReference>
<feature type="transmembrane region" description="Helical" evidence="6">
    <location>
        <begin position="752"/>
        <end position="772"/>
    </location>
</feature>
<dbReference type="Gene3D" id="3.40.50.1000">
    <property type="entry name" value="HAD superfamily/HAD-like"/>
    <property type="match status" value="1"/>
</dbReference>
<feature type="transmembrane region" description="Helical" evidence="6">
    <location>
        <begin position="213"/>
        <end position="234"/>
    </location>
</feature>
<dbReference type="GO" id="GO:0016887">
    <property type="term" value="F:ATP hydrolysis activity"/>
    <property type="evidence" value="ECO:0007669"/>
    <property type="project" value="InterPro"/>
</dbReference>
<feature type="transmembrane region" description="Helical" evidence="6">
    <location>
        <begin position="621"/>
        <end position="642"/>
    </location>
</feature>
<feature type="transmembrane region" description="Helical" evidence="6">
    <location>
        <begin position="66"/>
        <end position="84"/>
    </location>
</feature>
<feature type="domain" description="P-type ATPase A" evidence="7">
    <location>
        <begin position="97"/>
        <end position="194"/>
    </location>
</feature>
<dbReference type="SUPFAM" id="SSF81665">
    <property type="entry name" value="Calcium ATPase, transmembrane domain M"/>
    <property type="match status" value="1"/>
</dbReference>
<dbReference type="Gene3D" id="1.20.1110.10">
    <property type="entry name" value="Calcium-transporting ATPase, transmembrane domain"/>
    <property type="match status" value="1"/>
</dbReference>
<feature type="transmembrane region" description="Helical" evidence="6">
    <location>
        <begin position="694"/>
        <end position="710"/>
    </location>
</feature>
<dbReference type="InterPro" id="IPR001757">
    <property type="entry name" value="P_typ_ATPase"/>
</dbReference>
<dbReference type="InterPro" id="IPR044492">
    <property type="entry name" value="P_typ_ATPase_HD_dom"/>
</dbReference>
<keyword evidence="3" id="KW-1278">Translocase</keyword>
<evidence type="ECO:0000256" key="2">
    <source>
        <dbReference type="ARBA" id="ARBA00022692"/>
    </source>
</evidence>
<dbReference type="InterPro" id="IPR008250">
    <property type="entry name" value="ATPase_P-typ_transduc_dom_A_sf"/>
</dbReference>
<organism evidence="8">
    <name type="scientific">freshwater metagenome</name>
    <dbReference type="NCBI Taxonomy" id="449393"/>
    <lineage>
        <taxon>unclassified sequences</taxon>
        <taxon>metagenomes</taxon>
        <taxon>ecological metagenomes</taxon>
    </lineage>
</organism>
<protein>
    <submittedName>
        <fullName evidence="8">Unannotated protein</fullName>
    </submittedName>
</protein>
<dbReference type="SFLD" id="SFLDS00003">
    <property type="entry name" value="Haloacid_Dehalogenase"/>
    <property type="match status" value="1"/>
</dbReference>
<feature type="transmembrane region" description="Helical" evidence="6">
    <location>
        <begin position="42"/>
        <end position="60"/>
    </location>
</feature>
<dbReference type="SUPFAM" id="SSF81653">
    <property type="entry name" value="Calcium ATPase, transduction domain A"/>
    <property type="match status" value="1"/>
</dbReference>
<evidence type="ECO:0000256" key="5">
    <source>
        <dbReference type="ARBA" id="ARBA00023136"/>
    </source>
</evidence>
<proteinExistence type="predicted"/>
<feature type="transmembrane region" description="Helical" evidence="6">
    <location>
        <begin position="593"/>
        <end position="615"/>
    </location>
</feature>
<keyword evidence="4 6" id="KW-1133">Transmembrane helix</keyword>
<evidence type="ECO:0000256" key="6">
    <source>
        <dbReference type="SAM" id="Phobius"/>
    </source>
</evidence>
<dbReference type="AlphaFoldDB" id="A0A6J6VLW8"/>
<dbReference type="InterPro" id="IPR059000">
    <property type="entry name" value="ATPase_P-type_domA"/>
</dbReference>
<dbReference type="InterPro" id="IPR023214">
    <property type="entry name" value="HAD_sf"/>
</dbReference>
<evidence type="ECO:0000256" key="3">
    <source>
        <dbReference type="ARBA" id="ARBA00022967"/>
    </source>
</evidence>
<dbReference type="SFLD" id="SFLDG00002">
    <property type="entry name" value="C1.7:_P-type_atpase_like"/>
    <property type="match status" value="1"/>
</dbReference>
<dbReference type="NCBIfam" id="TIGR01494">
    <property type="entry name" value="ATPase_P-type"/>
    <property type="match status" value="2"/>
</dbReference>
<keyword evidence="5 6" id="KW-0472">Membrane</keyword>
<dbReference type="Pfam" id="PF00122">
    <property type="entry name" value="E1-E2_ATPase"/>
    <property type="match status" value="1"/>
</dbReference>
<name>A0A6J6VLW8_9ZZZZ</name>
<dbReference type="PANTHER" id="PTHR42861">
    <property type="entry name" value="CALCIUM-TRANSPORTING ATPASE"/>
    <property type="match status" value="1"/>
</dbReference>
<keyword evidence="2 6" id="KW-0812">Transmembrane</keyword>